<dbReference type="AlphaFoldDB" id="A0A6J6KLX0"/>
<proteinExistence type="predicted"/>
<sequence>MSFVFDSVNRFVAGTVGEPGERAFFIQAQNGTRLVTLALEKAQVAALAERLAIVMNDLRRNDFSLKMLDLARDDAPLNTPIEAEFAVGSISMSWDEIESRMSIELFEIASPDEESGNSLKVALDISQCGAFVKRSKALVSAGRLPCPFCGFPIDPQAHLCPRANGYRR</sequence>
<accession>A0A6J6KLX0</accession>
<protein>
    <submittedName>
        <fullName evidence="1">Unannotated protein</fullName>
    </submittedName>
</protein>
<name>A0A6J6KLX0_9ZZZZ</name>
<dbReference type="InterPro" id="IPR021441">
    <property type="entry name" value="DUF3090"/>
</dbReference>
<organism evidence="1">
    <name type="scientific">freshwater metagenome</name>
    <dbReference type="NCBI Taxonomy" id="449393"/>
    <lineage>
        <taxon>unclassified sequences</taxon>
        <taxon>metagenomes</taxon>
        <taxon>ecological metagenomes</taxon>
    </lineage>
</organism>
<dbReference type="Pfam" id="PF11290">
    <property type="entry name" value="DUF3090"/>
    <property type="match status" value="1"/>
</dbReference>
<gene>
    <name evidence="1" type="ORF">UFOPK2265_00105</name>
</gene>
<dbReference type="NCBIfam" id="TIGR03847">
    <property type="entry name" value="conserved hypothetical protein"/>
    <property type="match status" value="1"/>
</dbReference>
<evidence type="ECO:0000313" key="1">
    <source>
        <dbReference type="EMBL" id="CAB4650631.1"/>
    </source>
</evidence>
<dbReference type="EMBL" id="CAEZWP010000002">
    <property type="protein sequence ID" value="CAB4650631.1"/>
    <property type="molecule type" value="Genomic_DNA"/>
</dbReference>
<reference evidence="1" key="1">
    <citation type="submission" date="2020-05" db="EMBL/GenBank/DDBJ databases">
        <authorList>
            <person name="Chiriac C."/>
            <person name="Salcher M."/>
            <person name="Ghai R."/>
            <person name="Kavagutti S V."/>
        </authorList>
    </citation>
    <scope>NUCLEOTIDE SEQUENCE</scope>
</reference>